<keyword evidence="1" id="KW-0812">Transmembrane</keyword>
<feature type="transmembrane region" description="Helical" evidence="1">
    <location>
        <begin position="187"/>
        <end position="211"/>
    </location>
</feature>
<feature type="transmembrane region" description="Helical" evidence="1">
    <location>
        <begin position="149"/>
        <end position="167"/>
    </location>
</feature>
<sequence>MAGDIDPDVATYLAVSFLAIAAYNTLVLLIWIFNFFKRWRGLYFWSILSGTISIAGFMIITILSRFQKAPSVVTGIGIALLYPCLLTSQILVLYSRLHLITTQGPILRFVLWAIIITSCILLLPFTIILIGLSTGHRQFLAPEQFIERFMIIGTVIRELILCAIYIYQAIRQLKPIIAVKGRAGRKVMIHLILVIGAVIVLDAFMLTSIYIGASGLGLAYTCVAQSVKLKMEFGMLNRLLELLGAPIEGSIGGLGLNGLEDSQDRMVNSPQRLGGGGEECSWAVPGGVS</sequence>
<accession>A0ABR4I7I9</accession>
<feature type="transmembrane region" description="Helical" evidence="1">
    <location>
        <begin position="43"/>
        <end position="66"/>
    </location>
</feature>
<proteinExistence type="predicted"/>
<evidence type="ECO:0000313" key="4">
    <source>
        <dbReference type="Proteomes" id="UP001610335"/>
    </source>
</evidence>
<name>A0ABR4I7I9_9EURO</name>
<feature type="transmembrane region" description="Helical" evidence="1">
    <location>
        <begin position="72"/>
        <end position="94"/>
    </location>
</feature>
<dbReference type="Pfam" id="PF24802">
    <property type="entry name" value="DUF7703"/>
    <property type="match status" value="1"/>
</dbReference>
<evidence type="ECO:0000259" key="2">
    <source>
        <dbReference type="Pfam" id="PF24802"/>
    </source>
</evidence>
<feature type="domain" description="DUF7703" evidence="2">
    <location>
        <begin position="11"/>
        <end position="241"/>
    </location>
</feature>
<dbReference type="PANTHER" id="PTHR37013">
    <property type="entry name" value="INTEGRAL MEMBRANE PROTEIN (AFU_ORTHOLOGUE AFUA_1G05950)-RELATED"/>
    <property type="match status" value="1"/>
</dbReference>
<evidence type="ECO:0000313" key="3">
    <source>
        <dbReference type="EMBL" id="KAL2823716.1"/>
    </source>
</evidence>
<gene>
    <name evidence="3" type="ORF">BDW59DRAFT_180569</name>
</gene>
<organism evidence="3 4">
    <name type="scientific">Aspergillus cavernicola</name>
    <dbReference type="NCBI Taxonomy" id="176166"/>
    <lineage>
        <taxon>Eukaryota</taxon>
        <taxon>Fungi</taxon>
        <taxon>Dikarya</taxon>
        <taxon>Ascomycota</taxon>
        <taxon>Pezizomycotina</taxon>
        <taxon>Eurotiomycetes</taxon>
        <taxon>Eurotiomycetidae</taxon>
        <taxon>Eurotiales</taxon>
        <taxon>Aspergillaceae</taxon>
        <taxon>Aspergillus</taxon>
        <taxon>Aspergillus subgen. Nidulantes</taxon>
    </lineage>
</organism>
<keyword evidence="1" id="KW-0472">Membrane</keyword>
<dbReference type="InterPro" id="IPR056120">
    <property type="entry name" value="DUF7703"/>
</dbReference>
<keyword evidence="1" id="KW-1133">Transmembrane helix</keyword>
<feature type="transmembrane region" description="Helical" evidence="1">
    <location>
        <begin position="106"/>
        <end position="129"/>
    </location>
</feature>
<dbReference type="EMBL" id="JBFXLS010000050">
    <property type="protein sequence ID" value="KAL2823716.1"/>
    <property type="molecule type" value="Genomic_DNA"/>
</dbReference>
<dbReference type="PANTHER" id="PTHR37013:SF5">
    <property type="entry name" value="INTEGRAL MEMBRANE PROTEIN"/>
    <property type="match status" value="1"/>
</dbReference>
<protein>
    <recommendedName>
        <fullName evidence="2">DUF7703 domain-containing protein</fullName>
    </recommendedName>
</protein>
<evidence type="ECO:0000256" key="1">
    <source>
        <dbReference type="SAM" id="Phobius"/>
    </source>
</evidence>
<feature type="transmembrane region" description="Helical" evidence="1">
    <location>
        <begin position="12"/>
        <end position="36"/>
    </location>
</feature>
<keyword evidence="4" id="KW-1185">Reference proteome</keyword>
<reference evidence="3 4" key="1">
    <citation type="submission" date="2024-07" db="EMBL/GenBank/DDBJ databases">
        <title>Section-level genome sequencing and comparative genomics of Aspergillus sections Usti and Cavernicolus.</title>
        <authorList>
            <consortium name="Lawrence Berkeley National Laboratory"/>
            <person name="Nybo J.L."/>
            <person name="Vesth T.C."/>
            <person name="Theobald S."/>
            <person name="Frisvad J.C."/>
            <person name="Larsen T.O."/>
            <person name="Kjaerboelling I."/>
            <person name="Rothschild-Mancinelli K."/>
            <person name="Lyhne E.K."/>
            <person name="Kogle M.E."/>
            <person name="Barry K."/>
            <person name="Clum A."/>
            <person name="Na H."/>
            <person name="Ledsgaard L."/>
            <person name="Lin J."/>
            <person name="Lipzen A."/>
            <person name="Kuo A."/>
            <person name="Riley R."/>
            <person name="Mondo S."/>
            <person name="LaButti K."/>
            <person name="Haridas S."/>
            <person name="Pangalinan J."/>
            <person name="Salamov A.A."/>
            <person name="Simmons B.A."/>
            <person name="Magnuson J.K."/>
            <person name="Chen J."/>
            <person name="Drula E."/>
            <person name="Henrissat B."/>
            <person name="Wiebenga A."/>
            <person name="Lubbers R.J."/>
            <person name="Gomes A.C."/>
            <person name="Makela M.R."/>
            <person name="Stajich J."/>
            <person name="Grigoriev I.V."/>
            <person name="Mortensen U.H."/>
            <person name="De vries R.P."/>
            <person name="Baker S.E."/>
            <person name="Andersen M.R."/>
        </authorList>
    </citation>
    <scope>NUCLEOTIDE SEQUENCE [LARGE SCALE GENOMIC DNA]</scope>
    <source>
        <strain evidence="3 4">CBS 600.67</strain>
    </source>
</reference>
<comment type="caution">
    <text evidence="3">The sequence shown here is derived from an EMBL/GenBank/DDBJ whole genome shotgun (WGS) entry which is preliminary data.</text>
</comment>
<dbReference type="Proteomes" id="UP001610335">
    <property type="component" value="Unassembled WGS sequence"/>
</dbReference>